<keyword evidence="5" id="KW-0812">Transmembrane</keyword>
<comment type="subcellular location">
    <subcellularLocation>
        <location evidence="1">Cell outer membrane</location>
        <topology evidence="1">Single-pass membrane protein</topology>
    </subcellularLocation>
    <subcellularLocation>
        <location evidence="2">Periplasm</location>
    </subcellularLocation>
</comment>
<comment type="caution">
    <text evidence="6">The sequence shown here is derived from an EMBL/GenBank/DDBJ whole genome shotgun (WGS) entry which is preliminary data.</text>
</comment>
<feature type="transmembrane region" description="Helical" evidence="5">
    <location>
        <begin position="12"/>
        <end position="31"/>
    </location>
</feature>
<dbReference type="Proteomes" id="UP001595979">
    <property type="component" value="Unassembled WGS sequence"/>
</dbReference>
<proteinExistence type="predicted"/>
<evidence type="ECO:0000313" key="6">
    <source>
        <dbReference type="EMBL" id="MFC5849172.1"/>
    </source>
</evidence>
<dbReference type="SUPFAM" id="SSF54523">
    <property type="entry name" value="Pili subunits"/>
    <property type="match status" value="1"/>
</dbReference>
<dbReference type="Pfam" id="PF07963">
    <property type="entry name" value="N_methyl"/>
    <property type="match status" value="1"/>
</dbReference>
<evidence type="ECO:0000256" key="1">
    <source>
        <dbReference type="ARBA" id="ARBA00004203"/>
    </source>
</evidence>
<reference evidence="7" key="1">
    <citation type="journal article" date="2019" name="Int. J. Syst. Evol. Microbiol.">
        <title>The Global Catalogue of Microorganisms (GCM) 10K type strain sequencing project: providing services to taxonomists for standard genome sequencing and annotation.</title>
        <authorList>
            <consortium name="The Broad Institute Genomics Platform"/>
            <consortium name="The Broad Institute Genome Sequencing Center for Infectious Disease"/>
            <person name="Wu L."/>
            <person name="Ma J."/>
        </authorList>
    </citation>
    <scope>NUCLEOTIDE SEQUENCE [LARGE SCALE GENOMIC DNA]</scope>
    <source>
        <strain evidence="7">CGMCC 1.15053</strain>
    </source>
</reference>
<gene>
    <name evidence="6" type="ORF">ACFPQ6_12720</name>
</gene>
<keyword evidence="7" id="KW-1185">Reference proteome</keyword>
<keyword evidence="5" id="KW-0472">Membrane</keyword>
<evidence type="ECO:0000256" key="4">
    <source>
        <dbReference type="ARBA" id="ARBA00023237"/>
    </source>
</evidence>
<protein>
    <submittedName>
        <fullName evidence="6">Type II secretion system protein</fullName>
    </submittedName>
</protein>
<evidence type="ECO:0000313" key="7">
    <source>
        <dbReference type="Proteomes" id="UP001595979"/>
    </source>
</evidence>
<sequence length="131" mass="14320">MRPQRHRQAGFTIIEVLVAFVILSIGIGMIINNNIALTETNSRAEVQSLEATAAEALAQRYASQNLTVGSTVQGNVDTTVPLRDLDNPNSRAVWNVLTYTVARPTTDRVTITVARRDVPNDPNPLIIEVTP</sequence>
<dbReference type="InterPro" id="IPR045584">
    <property type="entry name" value="Pilin-like"/>
</dbReference>
<dbReference type="RefSeq" id="WP_380049985.1">
    <property type="nucleotide sequence ID" value="NZ_JBHSOH010000015.1"/>
</dbReference>
<evidence type="ECO:0000256" key="3">
    <source>
        <dbReference type="ARBA" id="ARBA00022764"/>
    </source>
</evidence>
<organism evidence="6 7">
    <name type="scientific">Deinococcus petrolearius</name>
    <dbReference type="NCBI Taxonomy" id="1751295"/>
    <lineage>
        <taxon>Bacteria</taxon>
        <taxon>Thermotogati</taxon>
        <taxon>Deinococcota</taxon>
        <taxon>Deinococci</taxon>
        <taxon>Deinococcales</taxon>
        <taxon>Deinococcaceae</taxon>
        <taxon>Deinococcus</taxon>
    </lineage>
</organism>
<keyword evidence="3" id="KW-0574">Periplasm</keyword>
<evidence type="ECO:0000256" key="2">
    <source>
        <dbReference type="ARBA" id="ARBA00004418"/>
    </source>
</evidence>
<dbReference type="Gene3D" id="3.30.700.10">
    <property type="entry name" value="Glycoprotein, Type 4 Pilin"/>
    <property type="match status" value="1"/>
</dbReference>
<dbReference type="InterPro" id="IPR012902">
    <property type="entry name" value="N_methyl_site"/>
</dbReference>
<dbReference type="EMBL" id="JBHSOH010000015">
    <property type="protein sequence ID" value="MFC5849172.1"/>
    <property type="molecule type" value="Genomic_DNA"/>
</dbReference>
<keyword evidence="4" id="KW-0998">Cell outer membrane</keyword>
<evidence type="ECO:0000256" key="5">
    <source>
        <dbReference type="SAM" id="Phobius"/>
    </source>
</evidence>
<keyword evidence="5" id="KW-1133">Transmembrane helix</keyword>
<accession>A0ABW1DKB7</accession>
<dbReference type="NCBIfam" id="TIGR02532">
    <property type="entry name" value="IV_pilin_GFxxxE"/>
    <property type="match status" value="1"/>
</dbReference>
<name>A0ABW1DKB7_9DEIO</name>